<dbReference type="PANTHER" id="PTHR46268">
    <property type="entry name" value="STRESS RESPONSE PROTEIN NHAX"/>
    <property type="match status" value="1"/>
</dbReference>
<dbReference type="PANTHER" id="PTHR46268:SF6">
    <property type="entry name" value="UNIVERSAL STRESS PROTEIN UP12"/>
    <property type="match status" value="1"/>
</dbReference>
<proteinExistence type="inferred from homology"/>
<sequence length="270" mass="29128">MERNLLITVSEDQSALFGVRFVASFFTDKNPIKITLLYIAPDENGNDAATGQALEAARQKCISLGFAECSVQIKSITRRVSLIRDILAEARRGVFDAIVLGRRGVSRLEEMLGESTSRGIIEEVAVTPVWVCRVPDPTRRNVLLCVDGSEQAFRAADHVGFVLGPEQDHDVTLLSVVEKGSDPAAMDQTLNHAARILRDNGVDASRISQKTVQSSSPQRIIAKMAAEEGFAVVAVGRTASGNGFITQLFSDSVSANLFHDSGGASLWIAK</sequence>
<evidence type="ECO:0000259" key="2">
    <source>
        <dbReference type="Pfam" id="PF00582"/>
    </source>
</evidence>
<accession>A0A6P1ZK66</accession>
<dbReference type="EMBL" id="QMIF01000002">
    <property type="protein sequence ID" value="TVM35983.1"/>
    <property type="molecule type" value="Genomic_DNA"/>
</dbReference>
<comment type="similarity">
    <text evidence="1">Belongs to the universal stress protein A family.</text>
</comment>
<reference evidence="3 6" key="2">
    <citation type="submission" date="2019-04" db="EMBL/GenBank/DDBJ databases">
        <title>Isolation and culture of sulfate reducing bacteria from the cold seep of the South China Sea.</title>
        <authorList>
            <person name="Sun C."/>
            <person name="Liu R."/>
        </authorList>
    </citation>
    <scope>NUCLEOTIDE SEQUENCE [LARGE SCALE GENOMIC DNA]</scope>
    <source>
        <strain evidence="3 6">CS1</strain>
    </source>
</reference>
<dbReference type="InterPro" id="IPR006016">
    <property type="entry name" value="UspA"/>
</dbReference>
<organism evidence="4 5">
    <name type="scientific">Oceanidesulfovibrio marinus</name>
    <dbReference type="NCBI Taxonomy" id="370038"/>
    <lineage>
        <taxon>Bacteria</taxon>
        <taxon>Pseudomonadati</taxon>
        <taxon>Thermodesulfobacteriota</taxon>
        <taxon>Desulfovibrionia</taxon>
        <taxon>Desulfovibrionales</taxon>
        <taxon>Desulfovibrionaceae</taxon>
        <taxon>Oceanidesulfovibrio</taxon>
    </lineage>
</organism>
<reference evidence="4 5" key="1">
    <citation type="submission" date="2018-06" db="EMBL/GenBank/DDBJ databases">
        <title>Complete genome of Desulfovibrio marinus P48SEP.</title>
        <authorList>
            <person name="Crispim J.S."/>
            <person name="Vidigal P.M.P."/>
            <person name="Silva L.C.F."/>
            <person name="Araujo L.C."/>
            <person name="Laguardia C.N."/>
            <person name="Dias R.S."/>
            <person name="Sousa M.P."/>
            <person name="Paula S.O."/>
            <person name="Silva C."/>
        </authorList>
    </citation>
    <scope>NUCLEOTIDE SEQUENCE [LARGE SCALE GENOMIC DNA]</scope>
    <source>
        <strain evidence="4 5">P48SEP</strain>
    </source>
</reference>
<evidence type="ECO:0000313" key="6">
    <source>
        <dbReference type="Proteomes" id="UP000503251"/>
    </source>
</evidence>
<feature type="domain" description="UspA" evidence="2">
    <location>
        <begin position="3"/>
        <end position="133"/>
    </location>
</feature>
<dbReference type="AlphaFoldDB" id="A0A6P1ZK66"/>
<dbReference type="InterPro" id="IPR014729">
    <property type="entry name" value="Rossmann-like_a/b/a_fold"/>
</dbReference>
<gene>
    <name evidence="4" type="ORF">DQK91_04860</name>
    <name evidence="3" type="ORF">E8L03_13575</name>
</gene>
<dbReference type="Gene3D" id="3.40.50.620">
    <property type="entry name" value="HUPs"/>
    <property type="match status" value="2"/>
</dbReference>
<keyword evidence="6" id="KW-1185">Reference proteome</keyword>
<evidence type="ECO:0000313" key="4">
    <source>
        <dbReference type="EMBL" id="TVM35983.1"/>
    </source>
</evidence>
<feature type="domain" description="UspA" evidence="2">
    <location>
        <begin position="139"/>
        <end position="259"/>
    </location>
</feature>
<evidence type="ECO:0000313" key="3">
    <source>
        <dbReference type="EMBL" id="QJT09901.1"/>
    </source>
</evidence>
<evidence type="ECO:0000313" key="5">
    <source>
        <dbReference type="Proteomes" id="UP000434052"/>
    </source>
</evidence>
<protein>
    <submittedName>
        <fullName evidence="3">Universal stress protein</fullName>
    </submittedName>
</protein>
<dbReference type="OrthoDB" id="5430193at2"/>
<name>A0A6P1ZK66_9BACT</name>
<dbReference type="Proteomes" id="UP000434052">
    <property type="component" value="Unassembled WGS sequence"/>
</dbReference>
<dbReference type="Proteomes" id="UP000503251">
    <property type="component" value="Chromosome"/>
</dbReference>
<dbReference type="CDD" id="cd00293">
    <property type="entry name" value="USP-like"/>
    <property type="match status" value="2"/>
</dbReference>
<evidence type="ECO:0000256" key="1">
    <source>
        <dbReference type="ARBA" id="ARBA00008791"/>
    </source>
</evidence>
<dbReference type="EMBL" id="CP039543">
    <property type="protein sequence ID" value="QJT09901.1"/>
    <property type="molecule type" value="Genomic_DNA"/>
</dbReference>
<dbReference type="SUPFAM" id="SSF52402">
    <property type="entry name" value="Adenine nucleotide alpha hydrolases-like"/>
    <property type="match status" value="2"/>
</dbReference>
<dbReference type="RefSeq" id="WP_144234314.1">
    <property type="nucleotide sequence ID" value="NZ_CP039543.1"/>
</dbReference>
<dbReference type="Pfam" id="PF00582">
    <property type="entry name" value="Usp"/>
    <property type="match status" value="2"/>
</dbReference>